<organism evidence="9 10">
    <name type="scientific">Actomonas aquatica</name>
    <dbReference type="NCBI Taxonomy" id="2866162"/>
    <lineage>
        <taxon>Bacteria</taxon>
        <taxon>Pseudomonadati</taxon>
        <taxon>Verrucomicrobiota</taxon>
        <taxon>Opitutia</taxon>
        <taxon>Opitutales</taxon>
        <taxon>Opitutaceae</taxon>
        <taxon>Actomonas</taxon>
    </lineage>
</organism>
<dbReference type="InterPro" id="IPR003593">
    <property type="entry name" value="AAA+_ATPase"/>
</dbReference>
<dbReference type="Gene3D" id="3.40.50.300">
    <property type="entry name" value="P-loop containing nucleotide triphosphate hydrolases"/>
    <property type="match status" value="1"/>
</dbReference>
<feature type="compositionally biased region" description="Polar residues" evidence="7">
    <location>
        <begin position="316"/>
        <end position="330"/>
    </location>
</feature>
<proteinExistence type="predicted"/>
<reference evidence="9 10" key="2">
    <citation type="submission" date="2023-12" db="EMBL/GenBank/DDBJ databases">
        <title>Description of an unclassified Opitutus bacterium of Verrucomicrobiota.</title>
        <authorList>
            <person name="Zhang D.-F."/>
        </authorList>
    </citation>
    <scope>NUCLEOTIDE SEQUENCE [LARGE SCALE GENOMIC DNA]</scope>
    <source>
        <strain evidence="9 10">WL0086</strain>
    </source>
</reference>
<dbReference type="SUPFAM" id="SSF52540">
    <property type="entry name" value="P-loop containing nucleoside triphosphate hydrolases"/>
    <property type="match status" value="1"/>
</dbReference>
<dbReference type="PROSITE" id="PS00211">
    <property type="entry name" value="ABC_TRANSPORTER_1"/>
    <property type="match status" value="1"/>
</dbReference>
<evidence type="ECO:0000256" key="5">
    <source>
        <dbReference type="ARBA" id="ARBA00022840"/>
    </source>
</evidence>
<comment type="subcellular location">
    <subcellularLocation>
        <location evidence="1">Cell membrane</location>
        <topology evidence="1">Peripheral membrane protein</topology>
    </subcellularLocation>
</comment>
<dbReference type="GO" id="GO:0005524">
    <property type="term" value="F:ATP binding"/>
    <property type="evidence" value="ECO:0007669"/>
    <property type="project" value="UniProtKB-KW"/>
</dbReference>
<accession>A0ABZ1CBG8</accession>
<dbReference type="CDD" id="cd03293">
    <property type="entry name" value="ABC_NrtD_SsuB_transporters"/>
    <property type="match status" value="1"/>
</dbReference>
<protein>
    <submittedName>
        <fullName evidence="9">ABC transporter ATP-binding protein</fullName>
    </submittedName>
</protein>
<feature type="region of interest" description="Disordered" evidence="7">
    <location>
        <begin position="294"/>
        <end position="330"/>
    </location>
</feature>
<dbReference type="SMART" id="SM00382">
    <property type="entry name" value="AAA"/>
    <property type="match status" value="1"/>
</dbReference>
<dbReference type="InterPro" id="IPR027417">
    <property type="entry name" value="P-loop_NTPase"/>
</dbReference>
<gene>
    <name evidence="9" type="ORF">K1X11_006360</name>
</gene>
<reference evidence="9 10" key="1">
    <citation type="submission" date="2021-08" db="EMBL/GenBank/DDBJ databases">
        <authorList>
            <person name="Zhang D."/>
            <person name="Zhang A."/>
            <person name="Wang L."/>
        </authorList>
    </citation>
    <scope>NUCLEOTIDE SEQUENCE [LARGE SCALE GENOMIC DNA]</scope>
    <source>
        <strain evidence="9 10">WL0086</strain>
    </source>
</reference>
<evidence type="ECO:0000259" key="8">
    <source>
        <dbReference type="PROSITE" id="PS50893"/>
    </source>
</evidence>
<name>A0ABZ1CBG8_9BACT</name>
<dbReference type="EMBL" id="CP139781">
    <property type="protein sequence ID" value="WRQ89023.1"/>
    <property type="molecule type" value="Genomic_DNA"/>
</dbReference>
<dbReference type="PANTHER" id="PTHR42788:SF13">
    <property type="entry name" value="ALIPHATIC SULFONATES IMPORT ATP-BINDING PROTEIN SSUB"/>
    <property type="match status" value="1"/>
</dbReference>
<feature type="domain" description="ABC transporter" evidence="8">
    <location>
        <begin position="26"/>
        <end position="257"/>
    </location>
</feature>
<keyword evidence="4" id="KW-0547">Nucleotide-binding</keyword>
<evidence type="ECO:0000256" key="4">
    <source>
        <dbReference type="ARBA" id="ARBA00022741"/>
    </source>
</evidence>
<sequence length="330" mass="36119">MNTDTLTPLSAASASSAVKSAPYLELKGVNVGYGPSNNRTEVLANVNLQVQENEFVAIIGFSGSGKSTLVNLLAGLQQPDTGEVRMAGQLVTEPGPERGIVFQNYSLLPWLTVAGNIDLAVKSVFPQFTAAQRRAHVARYIDMVSLTPAADKKPRELSGGMRQRVSLARTLAMQPGVLLLDEPLSALDALTRANLQDEITRIWEQDRRTVVLITNDVDEALLLADRVIPLTMGPRATLATSFTNTLERPRDRTAMNHDPAFKHLKAEITHYLLELNREAKALRVNQTLEMPNVLPADFSSGRREPPRAVTREGIRQANTRFNDDSNSSAA</sequence>
<dbReference type="Proteomes" id="UP000738431">
    <property type="component" value="Chromosome"/>
</dbReference>
<dbReference type="PANTHER" id="PTHR42788">
    <property type="entry name" value="TAURINE IMPORT ATP-BINDING PROTEIN-RELATED"/>
    <property type="match status" value="1"/>
</dbReference>
<dbReference type="InterPro" id="IPR005890">
    <property type="entry name" value="NO3_transporter_ATP-bd-like"/>
</dbReference>
<dbReference type="InterPro" id="IPR003439">
    <property type="entry name" value="ABC_transporter-like_ATP-bd"/>
</dbReference>
<keyword evidence="6" id="KW-0472">Membrane</keyword>
<dbReference type="NCBIfam" id="TIGR01184">
    <property type="entry name" value="ntrCD"/>
    <property type="match status" value="1"/>
</dbReference>
<evidence type="ECO:0000256" key="3">
    <source>
        <dbReference type="ARBA" id="ARBA00022475"/>
    </source>
</evidence>
<dbReference type="PROSITE" id="PS50893">
    <property type="entry name" value="ABC_TRANSPORTER_2"/>
    <property type="match status" value="1"/>
</dbReference>
<dbReference type="InterPro" id="IPR017871">
    <property type="entry name" value="ABC_transporter-like_CS"/>
</dbReference>
<evidence type="ECO:0000256" key="7">
    <source>
        <dbReference type="SAM" id="MobiDB-lite"/>
    </source>
</evidence>
<dbReference type="Pfam" id="PF00005">
    <property type="entry name" value="ABC_tran"/>
    <property type="match status" value="1"/>
</dbReference>
<evidence type="ECO:0000256" key="2">
    <source>
        <dbReference type="ARBA" id="ARBA00022448"/>
    </source>
</evidence>
<feature type="compositionally biased region" description="Basic and acidic residues" evidence="7">
    <location>
        <begin position="300"/>
        <end position="314"/>
    </location>
</feature>
<dbReference type="InterPro" id="IPR050166">
    <property type="entry name" value="ABC_transporter_ATP-bind"/>
</dbReference>
<dbReference type="RefSeq" id="WP_324726127.1">
    <property type="nucleotide sequence ID" value="NZ_CP139781.1"/>
</dbReference>
<evidence type="ECO:0000313" key="9">
    <source>
        <dbReference type="EMBL" id="WRQ89023.1"/>
    </source>
</evidence>
<keyword evidence="5 9" id="KW-0067">ATP-binding</keyword>
<keyword evidence="3" id="KW-1003">Cell membrane</keyword>
<keyword evidence="2" id="KW-0813">Transport</keyword>
<evidence type="ECO:0000313" key="10">
    <source>
        <dbReference type="Proteomes" id="UP000738431"/>
    </source>
</evidence>
<evidence type="ECO:0000256" key="1">
    <source>
        <dbReference type="ARBA" id="ARBA00004202"/>
    </source>
</evidence>
<evidence type="ECO:0000256" key="6">
    <source>
        <dbReference type="ARBA" id="ARBA00023136"/>
    </source>
</evidence>
<keyword evidence="10" id="KW-1185">Reference proteome</keyword>